<protein>
    <submittedName>
        <fullName evidence="4">Putative oxidoreductase</fullName>
    </submittedName>
</protein>
<dbReference type="PRINTS" id="PR00081">
    <property type="entry name" value="GDHRDH"/>
</dbReference>
<evidence type="ECO:0000313" key="4">
    <source>
        <dbReference type="EMBL" id="TVY94044.1"/>
    </source>
</evidence>
<dbReference type="Pfam" id="PF00106">
    <property type="entry name" value="adh_short"/>
    <property type="match status" value="1"/>
</dbReference>
<evidence type="ECO:0000313" key="5">
    <source>
        <dbReference type="Proteomes" id="UP000315522"/>
    </source>
</evidence>
<dbReference type="InterPro" id="IPR036291">
    <property type="entry name" value="NAD(P)-bd_dom_sf"/>
</dbReference>
<gene>
    <name evidence="4" type="ORF">LAWI1_G001006</name>
</gene>
<dbReference type="InterPro" id="IPR002347">
    <property type="entry name" value="SDR_fam"/>
</dbReference>
<proteinExistence type="inferred from homology"/>
<dbReference type="EMBL" id="QGML01000048">
    <property type="protein sequence ID" value="TVY94044.1"/>
    <property type="molecule type" value="Genomic_DNA"/>
</dbReference>
<accession>A0A559MM57</accession>
<sequence>MVKGVFFNPAKDIPSLAGKVILITGGNLGLGKQTALDLAKHNPSELWIAARSAETGNAAVKEIEEASPGVSVHFVRLDLSSLASVKEAARTFLSSASRLDIYYMNAGIMGGPHVATEDGYERQFGTNHMGHALLFKLLKPLLLKTALLPGADVRTVSLSSAGHRFGRKELLFDSMKGPAEDVSPMDKYCHSKLANLLYARALARYVPEITSVSLHPGDIRTGLFTANGGSWMITLIRALVLPLTSVSVEDGAKNQLWAGTAKDVVNGEYYEPVGITGKGSPQAYSDESAKKLWEWTEKELEGHDI</sequence>
<dbReference type="AlphaFoldDB" id="A0A559MM57"/>
<organism evidence="4 5">
    <name type="scientific">Lachnellula willkommii</name>
    <dbReference type="NCBI Taxonomy" id="215461"/>
    <lineage>
        <taxon>Eukaryota</taxon>
        <taxon>Fungi</taxon>
        <taxon>Dikarya</taxon>
        <taxon>Ascomycota</taxon>
        <taxon>Pezizomycotina</taxon>
        <taxon>Leotiomycetes</taxon>
        <taxon>Helotiales</taxon>
        <taxon>Lachnaceae</taxon>
        <taxon>Lachnellula</taxon>
    </lineage>
</organism>
<dbReference type="Gene3D" id="3.40.50.720">
    <property type="entry name" value="NAD(P)-binding Rossmann-like Domain"/>
    <property type="match status" value="1"/>
</dbReference>
<reference evidence="4 5" key="1">
    <citation type="submission" date="2018-05" db="EMBL/GenBank/DDBJ databases">
        <title>Genome sequencing and assembly of the regulated plant pathogen Lachnellula willkommii and related sister species for the development of diagnostic species identification markers.</title>
        <authorList>
            <person name="Giroux E."/>
            <person name="Bilodeau G."/>
        </authorList>
    </citation>
    <scope>NUCLEOTIDE SEQUENCE [LARGE SCALE GENOMIC DNA]</scope>
    <source>
        <strain evidence="4 5">CBS 172.35</strain>
    </source>
</reference>
<evidence type="ECO:0000256" key="3">
    <source>
        <dbReference type="ARBA" id="ARBA00023002"/>
    </source>
</evidence>
<keyword evidence="5" id="KW-1185">Reference proteome</keyword>
<dbReference type="SUPFAM" id="SSF51735">
    <property type="entry name" value="NAD(P)-binding Rossmann-fold domains"/>
    <property type="match status" value="1"/>
</dbReference>
<keyword evidence="2" id="KW-0521">NADP</keyword>
<keyword evidence="3" id="KW-0560">Oxidoreductase</keyword>
<dbReference type="Proteomes" id="UP000315522">
    <property type="component" value="Unassembled WGS sequence"/>
</dbReference>
<evidence type="ECO:0000256" key="1">
    <source>
        <dbReference type="ARBA" id="ARBA00006484"/>
    </source>
</evidence>
<name>A0A559MM57_9HELO</name>
<comment type="similarity">
    <text evidence="1">Belongs to the short-chain dehydrogenases/reductases (SDR) family.</text>
</comment>
<dbReference type="PANTHER" id="PTHR24320:SF282">
    <property type="entry name" value="WW DOMAIN-CONTAINING OXIDOREDUCTASE"/>
    <property type="match status" value="1"/>
</dbReference>
<dbReference type="PANTHER" id="PTHR24320">
    <property type="entry name" value="RETINOL DEHYDROGENASE"/>
    <property type="match status" value="1"/>
</dbReference>
<dbReference type="GO" id="GO:0016491">
    <property type="term" value="F:oxidoreductase activity"/>
    <property type="evidence" value="ECO:0007669"/>
    <property type="project" value="UniProtKB-KW"/>
</dbReference>
<evidence type="ECO:0000256" key="2">
    <source>
        <dbReference type="ARBA" id="ARBA00022857"/>
    </source>
</evidence>
<comment type="caution">
    <text evidence="4">The sequence shown here is derived from an EMBL/GenBank/DDBJ whole genome shotgun (WGS) entry which is preliminary data.</text>
</comment>